<accession>A0A942DXK9</accession>
<dbReference type="PANTHER" id="PTHR14136">
    <property type="entry name" value="BTB_POZ DOMAIN-CONTAINING PROTEIN KCTD9"/>
    <property type="match status" value="1"/>
</dbReference>
<name>A0A942DXK9_9HYPH</name>
<evidence type="ECO:0000313" key="3">
    <source>
        <dbReference type="Proteomes" id="UP000680348"/>
    </source>
</evidence>
<protein>
    <submittedName>
        <fullName evidence="2">Pentapeptide repeat-containing protein</fullName>
    </submittedName>
</protein>
<dbReference type="EMBL" id="JAGWCR010000007">
    <property type="protein sequence ID" value="MBS3649694.1"/>
    <property type="molecule type" value="Genomic_DNA"/>
</dbReference>
<keyword evidence="3" id="KW-1185">Reference proteome</keyword>
<evidence type="ECO:0000313" key="2">
    <source>
        <dbReference type="EMBL" id="MBS3649694.1"/>
    </source>
</evidence>
<dbReference type="PANTHER" id="PTHR14136:SF17">
    <property type="entry name" value="BTB_POZ DOMAIN-CONTAINING PROTEIN KCTD9"/>
    <property type="match status" value="1"/>
</dbReference>
<feature type="region of interest" description="Disordered" evidence="1">
    <location>
        <begin position="202"/>
        <end position="223"/>
    </location>
</feature>
<dbReference type="InterPro" id="IPR001646">
    <property type="entry name" value="5peptide_repeat"/>
</dbReference>
<comment type="caution">
    <text evidence="2">The sequence shown here is derived from an EMBL/GenBank/DDBJ whole genome shotgun (WGS) entry which is preliminary data.</text>
</comment>
<dbReference type="AlphaFoldDB" id="A0A942DXK9"/>
<reference evidence="2" key="1">
    <citation type="submission" date="2021-04" db="EMBL/GenBank/DDBJ databases">
        <title>Pseudaminobacter soli sp. nov., isolated from paddy soil contaminated by heavy metals.</title>
        <authorList>
            <person name="Zhang K."/>
        </authorList>
    </citation>
    <scope>NUCLEOTIDE SEQUENCE</scope>
    <source>
        <strain evidence="2">19-2017</strain>
    </source>
</reference>
<dbReference type="Pfam" id="PF13599">
    <property type="entry name" value="Pentapeptide_4"/>
    <property type="match status" value="1"/>
</dbReference>
<evidence type="ECO:0000256" key="1">
    <source>
        <dbReference type="SAM" id="MobiDB-lite"/>
    </source>
</evidence>
<dbReference type="InterPro" id="IPR051082">
    <property type="entry name" value="Pentapeptide-BTB/POZ_domain"/>
</dbReference>
<dbReference type="Gene3D" id="2.160.20.80">
    <property type="entry name" value="E3 ubiquitin-protein ligase SopA"/>
    <property type="match status" value="1"/>
</dbReference>
<dbReference type="Proteomes" id="UP000680348">
    <property type="component" value="Unassembled WGS sequence"/>
</dbReference>
<dbReference type="Pfam" id="PF00805">
    <property type="entry name" value="Pentapeptide"/>
    <property type="match status" value="1"/>
</dbReference>
<proteinExistence type="predicted"/>
<dbReference type="RefSeq" id="WP_188255552.1">
    <property type="nucleotide sequence ID" value="NZ_JABVCF010000007.1"/>
</dbReference>
<organism evidence="2 3">
    <name type="scientific">Pseudaminobacter soli</name>
    <name type="common">ex Zhang et al. 2022</name>
    <dbReference type="NCBI Taxonomy" id="2831468"/>
    <lineage>
        <taxon>Bacteria</taxon>
        <taxon>Pseudomonadati</taxon>
        <taxon>Pseudomonadota</taxon>
        <taxon>Alphaproteobacteria</taxon>
        <taxon>Hyphomicrobiales</taxon>
        <taxon>Phyllobacteriaceae</taxon>
        <taxon>Pseudaminobacter</taxon>
    </lineage>
</organism>
<dbReference type="SUPFAM" id="SSF141571">
    <property type="entry name" value="Pentapeptide repeat-like"/>
    <property type="match status" value="1"/>
</dbReference>
<gene>
    <name evidence="2" type="ORF">KEU06_13860</name>
</gene>
<sequence length="223" mass="23477">MCSAPSSITVSAAHAADCRAAPEPGIDWQGCNKSSLVLSGSSLDKANLFGADFNYTDLRQSSFVGANLEKAALIRSSLAGSRADQANFSRIEGYRTSFSGVSARQANFASAELQRADFSNANLTGADFRKAELGRANFQGAVITGAAFGMANLSRANLAAAKYQGPLDFTGAFLFLTRIEGMDLSASTGLVQWQIDETCGDANTKLPEGLEPATDWPCPPDDD</sequence>